<dbReference type="InterPro" id="IPR012340">
    <property type="entry name" value="NA-bd_OB-fold"/>
</dbReference>
<comment type="caution">
    <text evidence="9">The sequence shown here is derived from an EMBL/GenBank/DDBJ whole genome shotgun (WGS) entry which is preliminary data.</text>
</comment>
<organism evidence="9">
    <name type="scientific">Caldiarchaeum subterraneum</name>
    <dbReference type="NCBI Taxonomy" id="311458"/>
    <lineage>
        <taxon>Archaea</taxon>
        <taxon>Nitrososphaerota</taxon>
        <taxon>Candidatus Caldarchaeales</taxon>
        <taxon>Candidatus Caldarchaeaceae</taxon>
        <taxon>Candidatus Caldarchaeum</taxon>
    </lineage>
</organism>
<feature type="domain" description="NfeD1b N-terminal" evidence="8">
    <location>
        <begin position="57"/>
        <end position="208"/>
    </location>
</feature>
<keyword evidence="3 5" id="KW-1133">Transmembrane helix</keyword>
<evidence type="ECO:0000256" key="5">
    <source>
        <dbReference type="SAM" id="Phobius"/>
    </source>
</evidence>
<feature type="transmembrane region" description="Helical" evidence="5">
    <location>
        <begin position="329"/>
        <end position="353"/>
    </location>
</feature>
<name>A0A7C5Q6P5_CALS0</name>
<dbReference type="Gene3D" id="3.90.226.10">
    <property type="entry name" value="2-enoyl-CoA Hydratase, Chain A, domain 1"/>
    <property type="match status" value="1"/>
</dbReference>
<accession>A0A7C5Q6P5</accession>
<evidence type="ECO:0000259" key="6">
    <source>
        <dbReference type="Pfam" id="PF01957"/>
    </source>
</evidence>
<sequence length="456" mass="48601">MERDRQREEHDSGDRIRGKRTRHNTWRCWNKETGMRFFPAVLFFAAILAACAQQPAVLWIELNGYISPGTATYVEEAFALASQYSAVLITLDTLGGSADAMLKIVETIQRSPVPVIGYVYPAGGKALSAGTYILMATHYAAMAPGTLIGSAQPVSGGEPVTDSKVLNFFAEKMGTLAESQGRNRDEAVKIVLENKNFNPQRALEARLVEAVATDVEELLAKADGSVVKTFAGEKVLRVKGIPLIKKGPSMTASAVALLSDPLVSSLLITLGILTLLFGLTSPGWGGEVAGGLMILLGLVGQGLNINIAGALLAAIGAGLLLYELVSPGFGLAGVGGILALTIGIILLGGYSPAPAFVAQEWLTQFQTTVIAIAVFAAAFLGFLAYKSFTAQKKRPREWVSMHGRAVEDIKPGGVGYIVVDGEYWRATARRLVKEHERVRIVGREGGVFVVEPEDST</sequence>
<dbReference type="Pfam" id="PF01957">
    <property type="entry name" value="NfeD"/>
    <property type="match status" value="1"/>
</dbReference>
<dbReference type="InterPro" id="IPR056739">
    <property type="entry name" value="NfeD_membrane"/>
</dbReference>
<dbReference type="PANTHER" id="PTHR33507">
    <property type="entry name" value="INNER MEMBRANE PROTEIN YBBJ"/>
    <property type="match status" value="1"/>
</dbReference>
<dbReference type="InterPro" id="IPR052165">
    <property type="entry name" value="Membrane_assoc_protease"/>
</dbReference>
<evidence type="ECO:0000259" key="7">
    <source>
        <dbReference type="Pfam" id="PF24961"/>
    </source>
</evidence>
<proteinExistence type="predicted"/>
<dbReference type="CDD" id="cd07020">
    <property type="entry name" value="Clp_protease_NfeD_1"/>
    <property type="match status" value="1"/>
</dbReference>
<feature type="transmembrane region" description="Helical" evidence="5">
    <location>
        <begin position="37"/>
        <end position="60"/>
    </location>
</feature>
<feature type="transmembrane region" description="Helical" evidence="5">
    <location>
        <begin position="365"/>
        <end position="385"/>
    </location>
</feature>
<dbReference type="PANTHER" id="PTHR33507:SF4">
    <property type="entry name" value="NODULATION COMPETITIVENESS PROTEIN NFED"/>
    <property type="match status" value="1"/>
</dbReference>
<feature type="transmembrane region" description="Helical" evidence="5">
    <location>
        <begin position="254"/>
        <end position="279"/>
    </location>
</feature>
<keyword evidence="2 5" id="KW-0812">Transmembrane</keyword>
<evidence type="ECO:0000256" key="4">
    <source>
        <dbReference type="ARBA" id="ARBA00023136"/>
    </source>
</evidence>
<dbReference type="SUPFAM" id="SSF52096">
    <property type="entry name" value="ClpP/crotonase"/>
    <property type="match status" value="1"/>
</dbReference>
<feature type="domain" description="NfeD-like C-terminal" evidence="6">
    <location>
        <begin position="401"/>
        <end position="452"/>
    </location>
</feature>
<dbReference type="Pfam" id="PF24961">
    <property type="entry name" value="NfeD_membrane"/>
    <property type="match status" value="1"/>
</dbReference>
<gene>
    <name evidence="9" type="ORF">ENM11_04540</name>
</gene>
<evidence type="ECO:0000256" key="1">
    <source>
        <dbReference type="ARBA" id="ARBA00004141"/>
    </source>
</evidence>
<protein>
    <submittedName>
        <fullName evidence="9">Nodulation protein NfeD</fullName>
    </submittedName>
</protein>
<reference evidence="9" key="1">
    <citation type="journal article" date="2020" name="mSystems">
        <title>Genome- and Community-Level Interaction Insights into Carbon Utilization and Element Cycling Functions of Hydrothermarchaeota in Hydrothermal Sediment.</title>
        <authorList>
            <person name="Zhou Z."/>
            <person name="Liu Y."/>
            <person name="Xu W."/>
            <person name="Pan J."/>
            <person name="Luo Z.H."/>
            <person name="Li M."/>
        </authorList>
    </citation>
    <scope>NUCLEOTIDE SEQUENCE [LARGE SCALE GENOMIC DNA]</scope>
    <source>
        <strain evidence="9">SpSt-1056</strain>
    </source>
</reference>
<keyword evidence="4 5" id="KW-0472">Membrane</keyword>
<dbReference type="Gene3D" id="2.40.50.140">
    <property type="entry name" value="Nucleic acid-binding proteins"/>
    <property type="match status" value="1"/>
</dbReference>
<evidence type="ECO:0000256" key="3">
    <source>
        <dbReference type="ARBA" id="ARBA00022989"/>
    </source>
</evidence>
<dbReference type="GO" id="GO:0016020">
    <property type="term" value="C:membrane"/>
    <property type="evidence" value="ECO:0007669"/>
    <property type="project" value="UniProtKB-SubCell"/>
</dbReference>
<dbReference type="InterPro" id="IPR002810">
    <property type="entry name" value="NfeD-like_C"/>
</dbReference>
<dbReference type="SUPFAM" id="SSF141322">
    <property type="entry name" value="NfeD domain-like"/>
    <property type="match status" value="1"/>
</dbReference>
<evidence type="ECO:0000313" key="9">
    <source>
        <dbReference type="EMBL" id="HHK68407.1"/>
    </source>
</evidence>
<dbReference type="AlphaFoldDB" id="A0A7C5Q6P5"/>
<evidence type="ECO:0000256" key="2">
    <source>
        <dbReference type="ARBA" id="ARBA00022692"/>
    </source>
</evidence>
<feature type="transmembrane region" description="Helical" evidence="5">
    <location>
        <begin position="291"/>
        <end position="322"/>
    </location>
</feature>
<dbReference type="EMBL" id="DRWN01000031">
    <property type="protein sequence ID" value="HHK68407.1"/>
    <property type="molecule type" value="Genomic_DNA"/>
</dbReference>
<comment type="subcellular location">
    <subcellularLocation>
        <location evidence="1">Membrane</location>
        <topology evidence="1">Multi-pass membrane protein</topology>
    </subcellularLocation>
</comment>
<dbReference type="InterPro" id="IPR056738">
    <property type="entry name" value="NfeD1b_N"/>
</dbReference>
<feature type="domain" description="NfeD integral membrane" evidence="7">
    <location>
        <begin position="263"/>
        <end position="386"/>
    </location>
</feature>
<evidence type="ECO:0000259" key="8">
    <source>
        <dbReference type="Pfam" id="PF25145"/>
    </source>
</evidence>
<dbReference type="Pfam" id="PF25145">
    <property type="entry name" value="NfeD1b_N"/>
    <property type="match status" value="1"/>
</dbReference>
<dbReference type="InterPro" id="IPR029045">
    <property type="entry name" value="ClpP/crotonase-like_dom_sf"/>
</dbReference>